<evidence type="ECO:0000256" key="13">
    <source>
        <dbReference type="ARBA" id="ARBA00022777"/>
    </source>
</evidence>
<evidence type="ECO:0000256" key="3">
    <source>
        <dbReference type="ARBA" id="ARBA00004626"/>
    </source>
</evidence>
<dbReference type="InterPro" id="IPR000961">
    <property type="entry name" value="AGC-kinase_C"/>
</dbReference>
<evidence type="ECO:0000256" key="15">
    <source>
        <dbReference type="ARBA" id="ARBA00022840"/>
    </source>
</evidence>
<comment type="catalytic activity">
    <reaction evidence="19">
        <text>L-threonyl-[protein] + ATP = O-phospho-L-threonyl-[protein] + ADP + H(+)</text>
        <dbReference type="Rhea" id="RHEA:46608"/>
        <dbReference type="Rhea" id="RHEA-COMP:11060"/>
        <dbReference type="Rhea" id="RHEA-COMP:11605"/>
        <dbReference type="ChEBI" id="CHEBI:15378"/>
        <dbReference type="ChEBI" id="CHEBI:30013"/>
        <dbReference type="ChEBI" id="CHEBI:30616"/>
        <dbReference type="ChEBI" id="CHEBI:61977"/>
        <dbReference type="ChEBI" id="CHEBI:456216"/>
        <dbReference type="EC" id="2.7.11.1"/>
    </reaction>
</comment>
<dbReference type="GO" id="GO:0005737">
    <property type="term" value="C:cytoplasm"/>
    <property type="evidence" value="ECO:0007669"/>
    <property type="project" value="TreeGrafter"/>
</dbReference>
<feature type="binding site" evidence="26">
    <location>
        <position position="179"/>
    </location>
    <ligand>
        <name>ATP</name>
        <dbReference type="ChEBI" id="CHEBI:30616"/>
    </ligand>
</feature>
<evidence type="ECO:0000256" key="9">
    <source>
        <dbReference type="ARBA" id="ARBA00022679"/>
    </source>
</evidence>
<evidence type="ECO:0000256" key="16">
    <source>
        <dbReference type="ARBA" id="ARBA00022842"/>
    </source>
</evidence>
<evidence type="ECO:0000256" key="6">
    <source>
        <dbReference type="ARBA" id="ARBA00022490"/>
    </source>
</evidence>
<keyword evidence="30" id="KW-1185">Reference proteome</keyword>
<keyword evidence="12" id="KW-0863">Zinc-finger</keyword>
<keyword evidence="17" id="KW-0175">Coiled coil</keyword>
<evidence type="ECO:0000259" key="27">
    <source>
        <dbReference type="PROSITE" id="PS50011"/>
    </source>
</evidence>
<evidence type="ECO:0000256" key="1">
    <source>
        <dbReference type="ARBA" id="ARBA00001946"/>
    </source>
</evidence>
<dbReference type="GO" id="GO:0031032">
    <property type="term" value="P:actomyosin structure organization"/>
    <property type="evidence" value="ECO:0007669"/>
    <property type="project" value="TreeGrafter"/>
</dbReference>
<dbReference type="InterPro" id="IPR011009">
    <property type="entry name" value="Kinase-like_dom_sf"/>
</dbReference>
<evidence type="ECO:0000256" key="22">
    <source>
        <dbReference type="ARBA" id="ARBA00065158"/>
    </source>
</evidence>
<evidence type="ECO:0000256" key="4">
    <source>
        <dbReference type="ARBA" id="ARBA00009903"/>
    </source>
</evidence>
<evidence type="ECO:0000259" key="28">
    <source>
        <dbReference type="PROSITE" id="PS51285"/>
    </source>
</evidence>
<dbReference type="GO" id="GO:1901888">
    <property type="term" value="P:regulation of cell junction assembly"/>
    <property type="evidence" value="ECO:0007669"/>
    <property type="project" value="TreeGrafter"/>
</dbReference>
<evidence type="ECO:0000256" key="12">
    <source>
        <dbReference type="ARBA" id="ARBA00022771"/>
    </source>
</evidence>
<gene>
    <name evidence="29" type="primary">ROCK2_3</name>
    <name evidence="29" type="ORF">SK128_019357</name>
</gene>
<evidence type="ECO:0000256" key="5">
    <source>
        <dbReference type="ARBA" id="ARBA00012513"/>
    </source>
</evidence>
<evidence type="ECO:0000256" key="19">
    <source>
        <dbReference type="ARBA" id="ARBA00047899"/>
    </source>
</evidence>
<comment type="subunit">
    <text evidence="22">Interacts with rho-1.</text>
</comment>
<evidence type="ECO:0000313" key="29">
    <source>
        <dbReference type="EMBL" id="KAK7081112.1"/>
    </source>
</evidence>
<dbReference type="Pfam" id="PF00433">
    <property type="entry name" value="Pkinase_C"/>
    <property type="match status" value="1"/>
</dbReference>
<dbReference type="PANTHER" id="PTHR22988">
    <property type="entry name" value="MYOTONIC DYSTROPHY S/T KINASE-RELATED"/>
    <property type="match status" value="1"/>
</dbReference>
<dbReference type="PROSITE" id="PS51285">
    <property type="entry name" value="AGC_KINASE_CTER"/>
    <property type="match status" value="1"/>
</dbReference>
<keyword evidence="15 26" id="KW-0067">ATP-binding</keyword>
<dbReference type="GO" id="GO:0005524">
    <property type="term" value="F:ATP binding"/>
    <property type="evidence" value="ECO:0007669"/>
    <property type="project" value="UniProtKB-UniRule"/>
</dbReference>
<dbReference type="GO" id="GO:0007266">
    <property type="term" value="P:Rho protein signal transduction"/>
    <property type="evidence" value="ECO:0007669"/>
    <property type="project" value="TreeGrafter"/>
</dbReference>
<dbReference type="GO" id="GO:0000281">
    <property type="term" value="P:mitotic cytokinesis"/>
    <property type="evidence" value="ECO:0007669"/>
    <property type="project" value="TreeGrafter"/>
</dbReference>
<evidence type="ECO:0000256" key="25">
    <source>
        <dbReference type="ARBA" id="ARBA00082807"/>
    </source>
</evidence>
<feature type="domain" description="Protein kinase" evidence="27">
    <location>
        <begin position="150"/>
        <end position="412"/>
    </location>
</feature>
<dbReference type="Proteomes" id="UP001381693">
    <property type="component" value="Unassembled WGS sequence"/>
</dbReference>
<evidence type="ECO:0000256" key="26">
    <source>
        <dbReference type="PROSITE-ProRule" id="PRU10141"/>
    </source>
</evidence>
<dbReference type="AlphaFoldDB" id="A0AAN9AE56"/>
<comment type="subcellular location">
    <subcellularLocation>
        <location evidence="3">Cleavage furrow</location>
    </subcellularLocation>
    <subcellularLocation>
        <location evidence="2">Cytoplasm</location>
        <location evidence="2">Cytoskeleton</location>
    </subcellularLocation>
</comment>
<keyword evidence="16" id="KW-0460">Magnesium</keyword>
<dbReference type="PANTHER" id="PTHR22988:SF73">
    <property type="entry name" value="RHO-ASSOCIATED PROTEIN KINASE"/>
    <property type="match status" value="1"/>
</dbReference>
<keyword evidence="11 26" id="KW-0547">Nucleotide-binding</keyword>
<dbReference type="CDD" id="cd05596">
    <property type="entry name" value="STKc_ROCK"/>
    <property type="match status" value="1"/>
</dbReference>
<evidence type="ECO:0000256" key="14">
    <source>
        <dbReference type="ARBA" id="ARBA00022833"/>
    </source>
</evidence>
<reference evidence="29 30" key="1">
    <citation type="submission" date="2023-11" db="EMBL/GenBank/DDBJ databases">
        <title>Halocaridina rubra genome assembly.</title>
        <authorList>
            <person name="Smith C."/>
        </authorList>
    </citation>
    <scope>NUCLEOTIDE SEQUENCE [LARGE SCALE GENOMIC DNA]</scope>
    <source>
        <strain evidence="29">EP-1</strain>
        <tissue evidence="29">Whole</tissue>
    </source>
</reference>
<dbReference type="Gene3D" id="3.30.200.20">
    <property type="entry name" value="Phosphorylase Kinase, domain 1"/>
    <property type="match status" value="1"/>
</dbReference>
<evidence type="ECO:0000256" key="8">
    <source>
        <dbReference type="ARBA" id="ARBA00022553"/>
    </source>
</evidence>
<keyword evidence="6" id="KW-0963">Cytoplasm</keyword>
<protein>
    <recommendedName>
        <fullName evidence="23">Rho-associated protein kinase let-502</fullName>
        <ecNumber evidence="5">2.7.11.1</ecNumber>
    </recommendedName>
    <alternativeName>
        <fullName evidence="24">Lethal protein 502</fullName>
    </alternativeName>
    <alternativeName>
        <fullName evidence="25">Rho-binding kinase let-502</fullName>
    </alternativeName>
</protein>
<dbReference type="EC" id="2.7.11.1" evidence="5"/>
<keyword evidence="8" id="KW-0597">Phosphoprotein</keyword>
<evidence type="ECO:0000256" key="17">
    <source>
        <dbReference type="ARBA" id="ARBA00023054"/>
    </source>
</evidence>
<evidence type="ECO:0000256" key="20">
    <source>
        <dbReference type="ARBA" id="ARBA00048679"/>
    </source>
</evidence>
<dbReference type="GO" id="GO:0030866">
    <property type="term" value="P:cortical actin cytoskeleton organization"/>
    <property type="evidence" value="ECO:0007669"/>
    <property type="project" value="TreeGrafter"/>
</dbReference>
<dbReference type="GO" id="GO:0008270">
    <property type="term" value="F:zinc ion binding"/>
    <property type="evidence" value="ECO:0007669"/>
    <property type="project" value="UniProtKB-KW"/>
</dbReference>
<comment type="cofactor">
    <cofactor evidence="1">
        <name>Mg(2+)</name>
        <dbReference type="ChEBI" id="CHEBI:18420"/>
    </cofactor>
</comment>
<keyword evidence="9 29" id="KW-0808">Transferase</keyword>
<feature type="non-terminal residue" evidence="29">
    <location>
        <position position="501"/>
    </location>
</feature>
<evidence type="ECO:0000256" key="23">
    <source>
        <dbReference type="ARBA" id="ARBA00068946"/>
    </source>
</evidence>
<keyword evidence="10" id="KW-0479">Metal-binding</keyword>
<dbReference type="InterPro" id="IPR017441">
    <property type="entry name" value="Protein_kinase_ATP_BS"/>
</dbReference>
<dbReference type="InterPro" id="IPR000719">
    <property type="entry name" value="Prot_kinase_dom"/>
</dbReference>
<keyword evidence="13 29" id="KW-0418">Kinase</keyword>
<evidence type="ECO:0000313" key="30">
    <source>
        <dbReference type="Proteomes" id="UP001381693"/>
    </source>
</evidence>
<dbReference type="GO" id="GO:0032154">
    <property type="term" value="C:cleavage furrow"/>
    <property type="evidence" value="ECO:0007669"/>
    <property type="project" value="UniProtKB-SubCell"/>
</dbReference>
<dbReference type="PROSITE" id="PS00107">
    <property type="entry name" value="PROTEIN_KINASE_ATP"/>
    <property type="match status" value="1"/>
</dbReference>
<keyword evidence="18" id="KW-0206">Cytoskeleton</keyword>
<proteinExistence type="inferred from homology"/>
<dbReference type="GO" id="GO:0048598">
    <property type="term" value="P:embryonic morphogenesis"/>
    <property type="evidence" value="ECO:0007669"/>
    <property type="project" value="TreeGrafter"/>
</dbReference>
<dbReference type="PROSITE" id="PS00108">
    <property type="entry name" value="PROTEIN_KINASE_ST"/>
    <property type="match status" value="1"/>
</dbReference>
<dbReference type="InterPro" id="IPR017892">
    <property type="entry name" value="Pkinase_C"/>
</dbReference>
<comment type="function">
    <text evidence="21">Negatively regulates mel-11 to relieve the inhibition of mlc-4, allowing contraction of the circumferentially oriented microfilaments in epidermal cells and thereby regulating myosin II contractility during spermathecal contraction, cleavage furrow contraction in early embryos, and embryonic elongation and morphogenesis. Required for P-cell migration. May also play a role in oocyte cellularization.</text>
</comment>
<evidence type="ECO:0000256" key="2">
    <source>
        <dbReference type="ARBA" id="ARBA00004245"/>
    </source>
</evidence>
<sequence>MYNKSLVEGKLPLDWMTANVSAIFKKGDKAETYNFTAQPADKRGYDEKGMIKSGLLPSLQFGDCYFRANEWMMESITDSDRLQRLRELEAQLRDPRGVVNVDSLLDSVQAMVADCDHQAISLNKNIEAFLNRYRETILDIELLRMRADDFINIKVIGRGAFGKVQLVRHKYTKQVYAMKLLSKVEMIKRSDSAFFWEERDIMAHANSEWIVQLHFAFQDQKFLYMVMDYMPGGDLVNLLSNYDVPEKWAKFYCAEVVLALDAIHSMGFVHRDVKPDNMLLDSSGHLKLADFGTCMKMDKDGLVRSDTAVGTPDYISPEVLKSQGGEGVYGRECDWWSVGVFLYEMLVGDTPFYADSLLGTYGKIMDHRNSLKFPDDIEISSEAKSLICGFLTDRLTRLGGNSVSEIKRHRFFLNDQWTFDTIRECVPPVVPDLDGDADTSNFDEIQNEDSPEESFPVPKAFVGNHLPFVGFTYSKDYRLLSSNDKPDGKRNLNTLIWSWMK</sequence>
<comment type="catalytic activity">
    <reaction evidence="20">
        <text>L-seryl-[protein] + ATP = O-phospho-L-seryl-[protein] + ADP + H(+)</text>
        <dbReference type="Rhea" id="RHEA:17989"/>
        <dbReference type="Rhea" id="RHEA-COMP:9863"/>
        <dbReference type="Rhea" id="RHEA-COMP:11604"/>
        <dbReference type="ChEBI" id="CHEBI:15378"/>
        <dbReference type="ChEBI" id="CHEBI:29999"/>
        <dbReference type="ChEBI" id="CHEBI:30616"/>
        <dbReference type="ChEBI" id="CHEBI:83421"/>
        <dbReference type="ChEBI" id="CHEBI:456216"/>
        <dbReference type="EC" id="2.7.11.1"/>
    </reaction>
</comment>
<keyword evidence="14" id="KW-0862">Zinc</keyword>
<dbReference type="PROSITE" id="PS50011">
    <property type="entry name" value="PROTEIN_KINASE_DOM"/>
    <property type="match status" value="1"/>
</dbReference>
<evidence type="ECO:0000256" key="10">
    <source>
        <dbReference type="ARBA" id="ARBA00022723"/>
    </source>
</evidence>
<keyword evidence="7" id="KW-0723">Serine/threonine-protein kinase</keyword>
<dbReference type="Gene3D" id="1.10.510.10">
    <property type="entry name" value="Transferase(Phosphotransferase) domain 1"/>
    <property type="match status" value="1"/>
</dbReference>
<evidence type="ECO:0000256" key="24">
    <source>
        <dbReference type="ARBA" id="ARBA00079005"/>
    </source>
</evidence>
<dbReference type="InterPro" id="IPR050839">
    <property type="entry name" value="Rho-assoc_Ser/Thr_Kinase"/>
</dbReference>
<dbReference type="GO" id="GO:0072518">
    <property type="term" value="F:Rho-dependent protein serine/threonine kinase activity"/>
    <property type="evidence" value="ECO:0007669"/>
    <property type="project" value="TreeGrafter"/>
</dbReference>
<dbReference type="Pfam" id="PF00069">
    <property type="entry name" value="Pkinase"/>
    <property type="match status" value="1"/>
</dbReference>
<comment type="caution">
    <text evidence="29">The sequence shown here is derived from an EMBL/GenBank/DDBJ whole genome shotgun (WGS) entry which is preliminary data.</text>
</comment>
<evidence type="ECO:0000256" key="18">
    <source>
        <dbReference type="ARBA" id="ARBA00023212"/>
    </source>
</evidence>
<feature type="domain" description="AGC-kinase C-terminal" evidence="28">
    <location>
        <begin position="413"/>
        <end position="483"/>
    </location>
</feature>
<dbReference type="SMART" id="SM00133">
    <property type="entry name" value="S_TK_X"/>
    <property type="match status" value="1"/>
</dbReference>
<dbReference type="EMBL" id="JAXCGZ010005697">
    <property type="protein sequence ID" value="KAK7081112.1"/>
    <property type="molecule type" value="Genomic_DNA"/>
</dbReference>
<dbReference type="InterPro" id="IPR008271">
    <property type="entry name" value="Ser/Thr_kinase_AS"/>
</dbReference>
<evidence type="ECO:0000256" key="7">
    <source>
        <dbReference type="ARBA" id="ARBA00022527"/>
    </source>
</evidence>
<evidence type="ECO:0000256" key="21">
    <source>
        <dbReference type="ARBA" id="ARBA00053856"/>
    </source>
</evidence>
<dbReference type="SUPFAM" id="SSF56112">
    <property type="entry name" value="Protein kinase-like (PK-like)"/>
    <property type="match status" value="1"/>
</dbReference>
<dbReference type="FunFam" id="1.10.510.10:FF:000047">
    <property type="entry name" value="Rho-associated protein kinase 1"/>
    <property type="match status" value="1"/>
</dbReference>
<accession>A0AAN9AE56</accession>
<dbReference type="GO" id="GO:0005856">
    <property type="term" value="C:cytoskeleton"/>
    <property type="evidence" value="ECO:0007669"/>
    <property type="project" value="UniProtKB-SubCell"/>
</dbReference>
<dbReference type="SMART" id="SM00220">
    <property type="entry name" value="S_TKc"/>
    <property type="match status" value="1"/>
</dbReference>
<comment type="similarity">
    <text evidence="4">Belongs to the protein kinase superfamily. AGC Ser/Thr protein kinase family.</text>
</comment>
<evidence type="ECO:0000256" key="11">
    <source>
        <dbReference type="ARBA" id="ARBA00022741"/>
    </source>
</evidence>
<organism evidence="29 30">
    <name type="scientific">Halocaridina rubra</name>
    <name type="common">Hawaiian red shrimp</name>
    <dbReference type="NCBI Taxonomy" id="373956"/>
    <lineage>
        <taxon>Eukaryota</taxon>
        <taxon>Metazoa</taxon>
        <taxon>Ecdysozoa</taxon>
        <taxon>Arthropoda</taxon>
        <taxon>Crustacea</taxon>
        <taxon>Multicrustacea</taxon>
        <taxon>Malacostraca</taxon>
        <taxon>Eumalacostraca</taxon>
        <taxon>Eucarida</taxon>
        <taxon>Decapoda</taxon>
        <taxon>Pleocyemata</taxon>
        <taxon>Caridea</taxon>
        <taxon>Atyoidea</taxon>
        <taxon>Atyidae</taxon>
        <taxon>Halocaridina</taxon>
    </lineage>
</organism>
<name>A0AAN9AE56_HALRR</name>
<dbReference type="FunFam" id="3.30.200.20:FF:000072">
    <property type="entry name" value="Rho-associated protein kinase 2"/>
    <property type="match status" value="1"/>
</dbReference>